<dbReference type="CDD" id="cd06222">
    <property type="entry name" value="RNase_H_like"/>
    <property type="match status" value="1"/>
</dbReference>
<evidence type="ECO:0000313" key="3">
    <source>
        <dbReference type="Proteomes" id="UP001281410"/>
    </source>
</evidence>
<evidence type="ECO:0000259" key="1">
    <source>
        <dbReference type="Pfam" id="PF13456"/>
    </source>
</evidence>
<proteinExistence type="predicted"/>
<dbReference type="GO" id="GO:0003676">
    <property type="term" value="F:nucleic acid binding"/>
    <property type="evidence" value="ECO:0007669"/>
    <property type="project" value="InterPro"/>
</dbReference>
<dbReference type="InterPro" id="IPR044730">
    <property type="entry name" value="RNase_H-like_dom_plant"/>
</dbReference>
<dbReference type="CDD" id="cd01650">
    <property type="entry name" value="RT_nLTR_like"/>
    <property type="match status" value="1"/>
</dbReference>
<dbReference type="PANTHER" id="PTHR33116:SF75">
    <property type="entry name" value="RIBONUCLEASE H PROTEIN"/>
    <property type="match status" value="1"/>
</dbReference>
<dbReference type="SUPFAM" id="SSF53098">
    <property type="entry name" value="Ribonuclease H-like"/>
    <property type="match status" value="1"/>
</dbReference>
<dbReference type="Gene3D" id="3.30.420.10">
    <property type="entry name" value="Ribonuclease H-like superfamily/Ribonuclease H"/>
    <property type="match status" value="1"/>
</dbReference>
<sequence>MANARRCENQIGDIEVEGRRVSKPAEIISGDFMNFLAEFYLDGATVKAINQTFITLIPKCSRLGSLKDFRPISLVTSMYKLLAKVLANRVKKVMGSIIGEVQMAFVSGRQIIDGFVIAEEIIHKWKNDKNGGLLVKLFVKANELDLMRGAIFEGNNVHISHLQFADDTMLFLQPRVDYLLNAKRILRCFELASGLRMNFHKSSVTRIGKVGMGEEDWAKLFLCKEGSLSIPYLGLPLGGRPSAKAFWNSVVSRIENRLTPWKRYYLNKSGSLFLIKAVLASIPINFMSVFKIPIGEAKTIERLQRNFFWGDDLGKKKLHLVNWESMCKRKDLGGLGIGRVGEKNSSLLARWIWRFGLEKESLWKKVLCAKYHLQTSSLRWDWNCTPSNSPFVKAVSSICNGSSTSANILNDGIKVMIGNGCRARSFRKSFERAVVVREEVHNYIWQRICPPKIETFAWQLLRGRIPVKDALQHFGCGPASGLDMDRFRVAWWFKHHGKGCTEPVTTILLNLRERCVDKNKVKTSKLEEWIPPALDSFKFNVDGSACGIPGPAGMGVSYETSTNGKILCLFSSFLGFTEAITAEICAIQKACDLCYSRHDTRGRKITIVSDSKVVDDWINNDGIGSVAHLDCILDIRNKLSFMTNTVVIFNPRGSNSFANMLAKRASSNGSDMMIWSL</sequence>
<organism evidence="2 3">
    <name type="scientific">Dipteronia sinensis</name>
    <dbReference type="NCBI Taxonomy" id="43782"/>
    <lineage>
        <taxon>Eukaryota</taxon>
        <taxon>Viridiplantae</taxon>
        <taxon>Streptophyta</taxon>
        <taxon>Embryophyta</taxon>
        <taxon>Tracheophyta</taxon>
        <taxon>Spermatophyta</taxon>
        <taxon>Magnoliopsida</taxon>
        <taxon>eudicotyledons</taxon>
        <taxon>Gunneridae</taxon>
        <taxon>Pentapetalae</taxon>
        <taxon>rosids</taxon>
        <taxon>malvids</taxon>
        <taxon>Sapindales</taxon>
        <taxon>Sapindaceae</taxon>
        <taxon>Hippocastanoideae</taxon>
        <taxon>Acereae</taxon>
        <taxon>Dipteronia</taxon>
    </lineage>
</organism>
<evidence type="ECO:0000313" key="2">
    <source>
        <dbReference type="EMBL" id="KAK3217875.1"/>
    </source>
</evidence>
<name>A0AAE0AHV8_9ROSI</name>
<dbReference type="InterPro" id="IPR002156">
    <property type="entry name" value="RNaseH_domain"/>
</dbReference>
<feature type="domain" description="RNase H type-1" evidence="1">
    <location>
        <begin position="540"/>
        <end position="665"/>
    </location>
</feature>
<keyword evidence="3" id="KW-1185">Reference proteome</keyword>
<dbReference type="Pfam" id="PF13456">
    <property type="entry name" value="RVT_3"/>
    <property type="match status" value="1"/>
</dbReference>
<dbReference type="AlphaFoldDB" id="A0AAE0AHV8"/>
<dbReference type="Proteomes" id="UP001281410">
    <property type="component" value="Unassembled WGS sequence"/>
</dbReference>
<comment type="caution">
    <text evidence="2">The sequence shown here is derived from an EMBL/GenBank/DDBJ whole genome shotgun (WGS) entry which is preliminary data.</text>
</comment>
<gene>
    <name evidence="2" type="ORF">Dsin_011845</name>
</gene>
<dbReference type="InterPro" id="IPR012337">
    <property type="entry name" value="RNaseH-like_sf"/>
</dbReference>
<accession>A0AAE0AHV8</accession>
<dbReference type="GO" id="GO:0004523">
    <property type="term" value="F:RNA-DNA hybrid ribonuclease activity"/>
    <property type="evidence" value="ECO:0007669"/>
    <property type="project" value="InterPro"/>
</dbReference>
<reference evidence="2" key="1">
    <citation type="journal article" date="2023" name="Plant J.">
        <title>Genome sequences and population genomics provide insights into the demographic history, inbreeding, and mutation load of two 'living fossil' tree species of Dipteronia.</title>
        <authorList>
            <person name="Feng Y."/>
            <person name="Comes H.P."/>
            <person name="Chen J."/>
            <person name="Zhu S."/>
            <person name="Lu R."/>
            <person name="Zhang X."/>
            <person name="Li P."/>
            <person name="Qiu J."/>
            <person name="Olsen K.M."/>
            <person name="Qiu Y."/>
        </authorList>
    </citation>
    <scope>NUCLEOTIDE SEQUENCE</scope>
    <source>
        <strain evidence="2">NBL</strain>
    </source>
</reference>
<protein>
    <recommendedName>
        <fullName evidence="1">RNase H type-1 domain-containing protein</fullName>
    </recommendedName>
</protein>
<dbReference type="EMBL" id="JANJYJ010000004">
    <property type="protein sequence ID" value="KAK3217875.1"/>
    <property type="molecule type" value="Genomic_DNA"/>
</dbReference>
<dbReference type="InterPro" id="IPR036397">
    <property type="entry name" value="RNaseH_sf"/>
</dbReference>
<dbReference type="PANTHER" id="PTHR33116">
    <property type="entry name" value="REVERSE TRANSCRIPTASE ZINC-BINDING DOMAIN-CONTAINING PROTEIN-RELATED-RELATED"/>
    <property type="match status" value="1"/>
</dbReference>